<name>A0A931LSY1_FIMGI</name>
<proteinExistence type="predicted"/>
<evidence type="ECO:0000313" key="3">
    <source>
        <dbReference type="Proteomes" id="UP000727962"/>
    </source>
</evidence>
<dbReference type="EMBL" id="JACOSL010000039">
    <property type="protein sequence ID" value="MBI1756739.1"/>
    <property type="molecule type" value="Genomic_DNA"/>
</dbReference>
<organism evidence="2 3">
    <name type="scientific">Fimbriimonas ginsengisoli</name>
    <dbReference type="NCBI Taxonomy" id="1005039"/>
    <lineage>
        <taxon>Bacteria</taxon>
        <taxon>Bacillati</taxon>
        <taxon>Armatimonadota</taxon>
        <taxon>Fimbriimonadia</taxon>
        <taxon>Fimbriimonadales</taxon>
        <taxon>Fimbriimonadaceae</taxon>
        <taxon>Fimbriimonas</taxon>
    </lineage>
</organism>
<comment type="caution">
    <text evidence="2">The sequence shown here is derived from an EMBL/GenBank/DDBJ whole genome shotgun (WGS) entry which is preliminary data.</text>
</comment>
<evidence type="ECO:0000313" key="2">
    <source>
        <dbReference type="EMBL" id="MBI1756739.1"/>
    </source>
</evidence>
<dbReference type="SUPFAM" id="SSF81301">
    <property type="entry name" value="Nucleotidyltransferase"/>
    <property type="match status" value="1"/>
</dbReference>
<dbReference type="Gene3D" id="3.30.460.40">
    <property type="match status" value="1"/>
</dbReference>
<gene>
    <name evidence="2" type="ORF">HYR64_06495</name>
</gene>
<protein>
    <recommendedName>
        <fullName evidence="1">DUF6036 domain-containing protein</fullName>
    </recommendedName>
</protein>
<sequence>MNVDLQELIESLQSQNVEFLVVGSVALSVHGRARYTEDIDLWVRRTADNVERLRQALIDFGLPIKPDALRDFVEKDRQMIILGAAPQAADLLNFLGGVEFDDAWRRKIRSNFEGLDLDFLCREDFIASKRAAGRPKDLADLAALDDLDKRRGWRKNR</sequence>
<dbReference type="InterPro" id="IPR043519">
    <property type="entry name" value="NT_sf"/>
</dbReference>
<dbReference type="Proteomes" id="UP000727962">
    <property type="component" value="Unassembled WGS sequence"/>
</dbReference>
<dbReference type="Pfam" id="PF19502">
    <property type="entry name" value="DUF6036"/>
    <property type="match status" value="1"/>
</dbReference>
<accession>A0A931LSY1</accession>
<dbReference type="InterPro" id="IPR045792">
    <property type="entry name" value="DUF6036"/>
</dbReference>
<dbReference type="AlphaFoldDB" id="A0A931LSY1"/>
<reference evidence="2" key="1">
    <citation type="submission" date="2020-07" db="EMBL/GenBank/DDBJ databases">
        <title>Huge and variable diversity of episymbiotic CPR bacteria and DPANN archaea in groundwater ecosystems.</title>
        <authorList>
            <person name="He C.Y."/>
            <person name="Keren R."/>
            <person name="Whittaker M."/>
            <person name="Farag I.F."/>
            <person name="Doudna J."/>
            <person name="Cate J.H.D."/>
            <person name="Banfield J.F."/>
        </authorList>
    </citation>
    <scope>NUCLEOTIDE SEQUENCE</scope>
    <source>
        <strain evidence="2">NC_groundwater_17_Pr7_B-0.1um_64_12</strain>
    </source>
</reference>
<evidence type="ECO:0000259" key="1">
    <source>
        <dbReference type="Pfam" id="PF19502"/>
    </source>
</evidence>
<feature type="domain" description="DUF6036" evidence="1">
    <location>
        <begin position="5"/>
        <end position="143"/>
    </location>
</feature>